<dbReference type="OrthoDB" id="102286at2759"/>
<dbReference type="GO" id="GO:0003887">
    <property type="term" value="F:DNA-directed DNA polymerase activity"/>
    <property type="evidence" value="ECO:0007669"/>
    <property type="project" value="UniProtKB-KW"/>
</dbReference>
<keyword evidence="6" id="KW-0064">Aspartyl protease</keyword>
<dbReference type="Pfam" id="PF17917">
    <property type="entry name" value="RT_RNaseH"/>
    <property type="match status" value="1"/>
</dbReference>
<evidence type="ECO:0000313" key="18">
    <source>
        <dbReference type="Proteomes" id="UP001165121"/>
    </source>
</evidence>
<protein>
    <submittedName>
        <fullName evidence="17">Unnamed protein product</fullName>
    </submittedName>
</protein>
<evidence type="ECO:0000256" key="10">
    <source>
        <dbReference type="ARBA" id="ARBA00022908"/>
    </source>
</evidence>
<sequence>MFALLKKKTKRNAKIHFSQEQLKNFKELKRRLCNPPVLYLPAFSEPMHLRTDASKFAVGGVLFQVVDGVERPIAYTGRKMKSAELNYPTQQQELLAIVHALAAFLIYCLDKLPIVETDLKSLKGLFTQKMANRRLARWYDILAEYQPTFSYLPGGKNGIADPLSRRPDLEPQTKFFHDLSVTSSNDTSFRLALSEVTSDSELISRIKKSYENDRNIQAIFPAVKRRNLIPTPKREQHQQKRYRCYCDANGLLWYQLPTDDAPRIVVPNDVKLRQLIISECHDTNYGGYPGAERTYLTLARHWYWSKMMKSIKKFIADCEPCQRNKPRLTKPPGLLEPLRIPDERWRSISMDFITDLPRTKREVDSIWVVVDRLTKRCHFVPTKKTVTTEAVARLFIDNIWKLHGMPTNIVSDRDRKFVAPFWQHVFKSIGTKLSMAVAHSAQGDGQTKRMNRTLEEYLRCFVGPLQDAWDLHVANAEFCHQFNDQYHTKHAPFEAGLGYIPLNPLMLASEQLGNVPMSRQAAILLSGREALAQAQERMRDVHDRNREEQVFDIGDRVYLSTQHLNPKHSGLPNSTKFGPQWIGPYTIVRKIHNHAYELNIQAGNKLHPAFNTGSLKPYKEPSRLSRPHDVILADGTVGQLVHRLLGKPRHKQRTHFLVEWVGEAKPTWEPVENLT</sequence>
<evidence type="ECO:0000313" key="17">
    <source>
        <dbReference type="EMBL" id="GMF34979.1"/>
    </source>
</evidence>
<keyword evidence="9" id="KW-0460">Magnesium</keyword>
<dbReference type="InterPro" id="IPR012337">
    <property type="entry name" value="RNaseH-like_sf"/>
</dbReference>
<keyword evidence="1" id="KW-0645">Protease</keyword>
<evidence type="ECO:0000256" key="12">
    <source>
        <dbReference type="ARBA" id="ARBA00022932"/>
    </source>
</evidence>
<dbReference type="SUPFAM" id="SSF54160">
    <property type="entry name" value="Chromo domain-like"/>
    <property type="match status" value="1"/>
</dbReference>
<dbReference type="GO" id="GO:0004190">
    <property type="term" value="F:aspartic-type endopeptidase activity"/>
    <property type="evidence" value="ECO:0007669"/>
    <property type="project" value="UniProtKB-KW"/>
</dbReference>
<keyword evidence="11" id="KW-0695">RNA-directed DNA polymerase</keyword>
<evidence type="ECO:0000256" key="3">
    <source>
        <dbReference type="ARBA" id="ARBA00022695"/>
    </source>
</evidence>
<keyword evidence="3" id="KW-0548">Nucleotidyltransferase</keyword>
<keyword evidence="4" id="KW-0540">Nuclease</keyword>
<dbReference type="InterPro" id="IPR036397">
    <property type="entry name" value="RNaseH_sf"/>
</dbReference>
<feature type="domain" description="Chromo" evidence="15">
    <location>
        <begin position="639"/>
        <end position="675"/>
    </location>
</feature>
<dbReference type="Pfam" id="PF17921">
    <property type="entry name" value="Integrase_H2C2"/>
    <property type="match status" value="1"/>
</dbReference>
<evidence type="ECO:0000259" key="15">
    <source>
        <dbReference type="PROSITE" id="PS50013"/>
    </source>
</evidence>
<evidence type="ECO:0000256" key="2">
    <source>
        <dbReference type="ARBA" id="ARBA00022679"/>
    </source>
</evidence>
<dbReference type="InterPro" id="IPR000953">
    <property type="entry name" value="Chromo/chromo_shadow_dom"/>
</dbReference>
<dbReference type="GO" id="GO:0046872">
    <property type="term" value="F:metal ion binding"/>
    <property type="evidence" value="ECO:0007669"/>
    <property type="project" value="UniProtKB-KW"/>
</dbReference>
<name>A0A9W7CN52_9STRA</name>
<dbReference type="InterPro" id="IPR016197">
    <property type="entry name" value="Chromo-like_dom_sf"/>
</dbReference>
<dbReference type="Gene3D" id="3.10.20.370">
    <property type="match status" value="1"/>
</dbReference>
<evidence type="ECO:0000256" key="8">
    <source>
        <dbReference type="ARBA" id="ARBA00022801"/>
    </source>
</evidence>
<keyword evidence="5" id="KW-0479">Metal-binding</keyword>
<keyword evidence="2" id="KW-0808">Transferase</keyword>
<dbReference type="SUPFAM" id="SSF56672">
    <property type="entry name" value="DNA/RNA polymerases"/>
    <property type="match status" value="1"/>
</dbReference>
<evidence type="ECO:0000256" key="13">
    <source>
        <dbReference type="ARBA" id="ARBA00023125"/>
    </source>
</evidence>
<keyword evidence="12" id="KW-0239">DNA-directed DNA polymerase</keyword>
<gene>
    <name evidence="17" type="ORF">Pfra01_000913900</name>
</gene>
<proteinExistence type="predicted"/>
<evidence type="ECO:0000256" key="6">
    <source>
        <dbReference type="ARBA" id="ARBA00022750"/>
    </source>
</evidence>
<dbReference type="GO" id="GO:0003964">
    <property type="term" value="F:RNA-directed DNA polymerase activity"/>
    <property type="evidence" value="ECO:0007669"/>
    <property type="project" value="UniProtKB-KW"/>
</dbReference>
<keyword evidence="10" id="KW-0229">DNA integration</keyword>
<dbReference type="InterPro" id="IPR001584">
    <property type="entry name" value="Integrase_cat-core"/>
</dbReference>
<evidence type="ECO:0000259" key="16">
    <source>
        <dbReference type="PROSITE" id="PS50994"/>
    </source>
</evidence>
<evidence type="ECO:0000256" key="4">
    <source>
        <dbReference type="ARBA" id="ARBA00022722"/>
    </source>
</evidence>
<dbReference type="Gene3D" id="2.40.50.40">
    <property type="match status" value="1"/>
</dbReference>
<comment type="caution">
    <text evidence="17">The sequence shown here is derived from an EMBL/GenBank/DDBJ whole genome shotgun (WGS) entry which is preliminary data.</text>
</comment>
<dbReference type="GO" id="GO:0003677">
    <property type="term" value="F:DNA binding"/>
    <property type="evidence" value="ECO:0007669"/>
    <property type="project" value="UniProtKB-KW"/>
</dbReference>
<keyword evidence="14" id="KW-0233">DNA recombination</keyword>
<feature type="domain" description="Integrase catalytic" evidence="16">
    <location>
        <begin position="337"/>
        <end position="509"/>
    </location>
</feature>
<keyword evidence="8" id="KW-0378">Hydrolase</keyword>
<evidence type="ECO:0000256" key="7">
    <source>
        <dbReference type="ARBA" id="ARBA00022759"/>
    </source>
</evidence>
<keyword evidence="18" id="KW-1185">Reference proteome</keyword>
<keyword evidence="13" id="KW-0238">DNA-binding</keyword>
<evidence type="ECO:0000256" key="5">
    <source>
        <dbReference type="ARBA" id="ARBA00022723"/>
    </source>
</evidence>
<dbReference type="InterPro" id="IPR043502">
    <property type="entry name" value="DNA/RNA_pol_sf"/>
</dbReference>
<dbReference type="Gene3D" id="1.10.340.70">
    <property type="match status" value="1"/>
</dbReference>
<dbReference type="EMBL" id="BSXT01000841">
    <property type="protein sequence ID" value="GMF34979.1"/>
    <property type="molecule type" value="Genomic_DNA"/>
</dbReference>
<dbReference type="Pfam" id="PF24626">
    <property type="entry name" value="SH3_Tf2-1"/>
    <property type="match status" value="1"/>
</dbReference>
<evidence type="ECO:0000256" key="14">
    <source>
        <dbReference type="ARBA" id="ARBA00023172"/>
    </source>
</evidence>
<dbReference type="AlphaFoldDB" id="A0A9W7CN52"/>
<reference evidence="17" key="1">
    <citation type="submission" date="2023-04" db="EMBL/GenBank/DDBJ databases">
        <title>Phytophthora fragariaefolia NBRC 109709.</title>
        <authorList>
            <person name="Ichikawa N."/>
            <person name="Sato H."/>
            <person name="Tonouchi N."/>
        </authorList>
    </citation>
    <scope>NUCLEOTIDE SEQUENCE</scope>
    <source>
        <strain evidence="17">NBRC 109709</strain>
    </source>
</reference>
<dbReference type="GO" id="GO:0006508">
    <property type="term" value="P:proteolysis"/>
    <property type="evidence" value="ECO:0007669"/>
    <property type="project" value="UniProtKB-KW"/>
</dbReference>
<dbReference type="GO" id="GO:0006310">
    <property type="term" value="P:DNA recombination"/>
    <property type="evidence" value="ECO:0007669"/>
    <property type="project" value="UniProtKB-KW"/>
</dbReference>
<dbReference type="PANTHER" id="PTHR37984:SF5">
    <property type="entry name" value="PROTEIN NYNRIN-LIKE"/>
    <property type="match status" value="1"/>
</dbReference>
<dbReference type="PROSITE" id="PS50994">
    <property type="entry name" value="INTEGRASE"/>
    <property type="match status" value="1"/>
</dbReference>
<dbReference type="PANTHER" id="PTHR37984">
    <property type="entry name" value="PROTEIN CBG26694"/>
    <property type="match status" value="1"/>
</dbReference>
<evidence type="ECO:0000256" key="1">
    <source>
        <dbReference type="ARBA" id="ARBA00022670"/>
    </source>
</evidence>
<evidence type="ECO:0000256" key="9">
    <source>
        <dbReference type="ARBA" id="ARBA00022842"/>
    </source>
</evidence>
<dbReference type="GO" id="GO:0015074">
    <property type="term" value="P:DNA integration"/>
    <property type="evidence" value="ECO:0007669"/>
    <property type="project" value="UniProtKB-KW"/>
</dbReference>
<dbReference type="InterPro" id="IPR050951">
    <property type="entry name" value="Retrovirus_Pol_polyprotein"/>
</dbReference>
<dbReference type="GO" id="GO:0004519">
    <property type="term" value="F:endonuclease activity"/>
    <property type="evidence" value="ECO:0007669"/>
    <property type="project" value="UniProtKB-KW"/>
</dbReference>
<accession>A0A9W7CN52</accession>
<dbReference type="InterPro" id="IPR056924">
    <property type="entry name" value="SH3_Tf2-1"/>
</dbReference>
<keyword evidence="7" id="KW-0255">Endonuclease</keyword>
<dbReference type="SUPFAM" id="SSF53098">
    <property type="entry name" value="Ribonuclease H-like"/>
    <property type="match status" value="1"/>
</dbReference>
<evidence type="ECO:0000256" key="11">
    <source>
        <dbReference type="ARBA" id="ARBA00022918"/>
    </source>
</evidence>
<dbReference type="PROSITE" id="PS50013">
    <property type="entry name" value="CHROMO_2"/>
    <property type="match status" value="1"/>
</dbReference>
<dbReference type="Proteomes" id="UP001165121">
    <property type="component" value="Unassembled WGS sequence"/>
</dbReference>
<dbReference type="Gene3D" id="3.30.420.10">
    <property type="entry name" value="Ribonuclease H-like superfamily/Ribonuclease H"/>
    <property type="match status" value="1"/>
</dbReference>
<dbReference type="InterPro" id="IPR041588">
    <property type="entry name" value="Integrase_H2C2"/>
</dbReference>
<dbReference type="CDD" id="cd09274">
    <property type="entry name" value="RNase_HI_RT_Ty3"/>
    <property type="match status" value="1"/>
</dbReference>
<organism evidence="17 18">
    <name type="scientific">Phytophthora fragariaefolia</name>
    <dbReference type="NCBI Taxonomy" id="1490495"/>
    <lineage>
        <taxon>Eukaryota</taxon>
        <taxon>Sar</taxon>
        <taxon>Stramenopiles</taxon>
        <taxon>Oomycota</taxon>
        <taxon>Peronosporomycetes</taxon>
        <taxon>Peronosporales</taxon>
        <taxon>Peronosporaceae</taxon>
        <taxon>Phytophthora</taxon>
    </lineage>
</organism>
<dbReference type="InterPro" id="IPR041373">
    <property type="entry name" value="RT_RNaseH"/>
</dbReference>
<dbReference type="FunFam" id="1.10.340.70:FF:000001">
    <property type="entry name" value="Retrovirus-related Pol polyprotein from transposon gypsy-like Protein"/>
    <property type="match status" value="1"/>
</dbReference>